<dbReference type="AlphaFoldDB" id="A0A914VT30"/>
<keyword evidence="1" id="KW-1015">Disulfide bond</keyword>
<dbReference type="InterPro" id="IPR000742">
    <property type="entry name" value="EGF"/>
</dbReference>
<keyword evidence="1" id="KW-0245">EGF-like domain</keyword>
<dbReference type="Proteomes" id="UP000887566">
    <property type="component" value="Unplaced"/>
</dbReference>
<feature type="region of interest" description="Disordered" evidence="2">
    <location>
        <begin position="1"/>
        <end position="47"/>
    </location>
</feature>
<evidence type="ECO:0000313" key="5">
    <source>
        <dbReference type="WBParaSite" id="PSAMB.scaffold249size61517.g3834.t1"/>
    </source>
</evidence>
<reference evidence="5" key="1">
    <citation type="submission" date="2022-11" db="UniProtKB">
        <authorList>
            <consortium name="WormBaseParasite"/>
        </authorList>
    </citation>
    <scope>IDENTIFICATION</scope>
</reference>
<dbReference type="WBParaSite" id="PSAMB.scaffold249size61517.g3834.t1">
    <property type="protein sequence ID" value="PSAMB.scaffold249size61517.g3834.t1"/>
    <property type="gene ID" value="PSAMB.scaffold249size61517.g3834"/>
</dbReference>
<proteinExistence type="predicted"/>
<feature type="compositionally biased region" description="Low complexity" evidence="2">
    <location>
        <begin position="38"/>
        <end position="47"/>
    </location>
</feature>
<comment type="caution">
    <text evidence="1">Lacks conserved residue(s) required for the propagation of feature annotation.</text>
</comment>
<accession>A0A914VT30</accession>
<evidence type="ECO:0000313" key="4">
    <source>
        <dbReference type="Proteomes" id="UP000887566"/>
    </source>
</evidence>
<organism evidence="4 5">
    <name type="scientific">Plectus sambesii</name>
    <dbReference type="NCBI Taxonomy" id="2011161"/>
    <lineage>
        <taxon>Eukaryota</taxon>
        <taxon>Metazoa</taxon>
        <taxon>Ecdysozoa</taxon>
        <taxon>Nematoda</taxon>
        <taxon>Chromadorea</taxon>
        <taxon>Plectida</taxon>
        <taxon>Plectina</taxon>
        <taxon>Plectoidea</taxon>
        <taxon>Plectidae</taxon>
        <taxon>Plectus</taxon>
    </lineage>
</organism>
<evidence type="ECO:0000256" key="2">
    <source>
        <dbReference type="SAM" id="MobiDB-lite"/>
    </source>
</evidence>
<dbReference type="Gene3D" id="2.10.25.10">
    <property type="entry name" value="Laminin"/>
    <property type="match status" value="2"/>
</dbReference>
<dbReference type="SUPFAM" id="SSF57196">
    <property type="entry name" value="EGF/Laminin"/>
    <property type="match status" value="2"/>
</dbReference>
<dbReference type="PROSITE" id="PS00022">
    <property type="entry name" value="EGF_1"/>
    <property type="match status" value="2"/>
</dbReference>
<sequence>MKVTEASNARSTAASSEAPVALSTVSQEGKTTWPPGGASTAASEATRTTHADGFTAANQEKTTPAKFTITIAVETSITTDTTKYTSEHTSSDSSSDPISTQVTLSLITTSDSTPTQWSSTTSDSVSTAAFNATAAITTAATTSAPIKDGYCLNGGETTCTCPPGFTGRKCESFINWCNVTEVVEDGAMTRVDLCGLHGSCAFQPSNGSYCDCFHGWTGKFCETPIPDQVLISKRCHFYFGATQPNPDCDNGSRCLPDDLDCGFVPCQSPGNIGWCVPIPTHEAIFASFRAVHPKFVFTSRH</sequence>
<feature type="compositionally biased region" description="Polar residues" evidence="2">
    <location>
        <begin position="1"/>
        <end position="15"/>
    </location>
</feature>
<evidence type="ECO:0000259" key="3">
    <source>
        <dbReference type="PROSITE" id="PS50026"/>
    </source>
</evidence>
<dbReference type="PROSITE" id="PS50026">
    <property type="entry name" value="EGF_3"/>
    <property type="match status" value="1"/>
</dbReference>
<feature type="disulfide bond" evidence="1">
    <location>
        <begin position="212"/>
        <end position="221"/>
    </location>
</feature>
<protein>
    <submittedName>
        <fullName evidence="5">EGF-like domain-containing protein</fullName>
    </submittedName>
</protein>
<name>A0A914VT30_9BILA</name>
<dbReference type="PROSITE" id="PS01186">
    <property type="entry name" value="EGF_2"/>
    <property type="match status" value="2"/>
</dbReference>
<evidence type="ECO:0000256" key="1">
    <source>
        <dbReference type="PROSITE-ProRule" id="PRU00076"/>
    </source>
</evidence>
<keyword evidence="4" id="KW-1185">Reference proteome</keyword>
<feature type="domain" description="EGF-like" evidence="3">
    <location>
        <begin position="185"/>
        <end position="222"/>
    </location>
</feature>